<accession>A0A2M6WWA7</accession>
<evidence type="ECO:0000256" key="1">
    <source>
        <dbReference type="ARBA" id="ARBA00009981"/>
    </source>
</evidence>
<reference evidence="4" key="1">
    <citation type="submission" date="2017-09" db="EMBL/GenBank/DDBJ databases">
        <title>Depth-based differentiation of microbial function through sediment-hosted aquifers and enrichment of novel symbionts in the deep terrestrial subsurface.</title>
        <authorList>
            <person name="Probst A.J."/>
            <person name="Ladd B."/>
            <person name="Jarett J.K."/>
            <person name="Geller-Mcgrath D.E."/>
            <person name="Sieber C.M.K."/>
            <person name="Emerson J.B."/>
            <person name="Anantharaman K."/>
            <person name="Thomas B.C."/>
            <person name="Malmstrom R."/>
            <person name="Stieglmeier M."/>
            <person name="Klingl A."/>
            <person name="Woyke T."/>
            <person name="Ryan C.M."/>
            <person name="Banfield J.F."/>
        </authorList>
    </citation>
    <scope>NUCLEOTIDE SEQUENCE [LARGE SCALE GENOMIC DNA]</scope>
</reference>
<dbReference type="NCBIfam" id="TIGR01552">
    <property type="entry name" value="phd_fam"/>
    <property type="match status" value="1"/>
</dbReference>
<dbReference type="InterPro" id="IPR036165">
    <property type="entry name" value="YefM-like_sf"/>
</dbReference>
<dbReference type="EMBL" id="PEZV01000041">
    <property type="protein sequence ID" value="PIT97052.1"/>
    <property type="molecule type" value="Genomic_DNA"/>
</dbReference>
<dbReference type="Proteomes" id="UP000228596">
    <property type="component" value="Unassembled WGS sequence"/>
</dbReference>
<dbReference type="InterPro" id="IPR006442">
    <property type="entry name" value="Antitoxin_Phd/YefM"/>
</dbReference>
<evidence type="ECO:0000313" key="3">
    <source>
        <dbReference type="EMBL" id="PIT97052.1"/>
    </source>
</evidence>
<comment type="function">
    <text evidence="2">Antitoxin component of a type II toxin-antitoxin (TA) system.</text>
</comment>
<comment type="caution">
    <text evidence="3">The sequence shown here is derived from an EMBL/GenBank/DDBJ whole genome shotgun (WGS) entry which is preliminary data.</text>
</comment>
<evidence type="ECO:0000256" key="2">
    <source>
        <dbReference type="RuleBase" id="RU362080"/>
    </source>
</evidence>
<dbReference type="AlphaFoldDB" id="A0A2M6WWA7"/>
<gene>
    <name evidence="3" type="ORF">COT77_03665</name>
</gene>
<dbReference type="SUPFAM" id="SSF143120">
    <property type="entry name" value="YefM-like"/>
    <property type="match status" value="1"/>
</dbReference>
<name>A0A2M6WWA7_9BACT</name>
<dbReference type="Gene3D" id="3.40.1620.10">
    <property type="entry name" value="YefM-like domain"/>
    <property type="match status" value="1"/>
</dbReference>
<sequence>MEHRAKMKNININELQAKISKIMKDVEKGEVYEVMRYSRPVAVIFPKSQYKENSKKCEQCIADFRRIADFIKEKIQ</sequence>
<comment type="similarity">
    <text evidence="1 2">Belongs to the phD/YefM antitoxin family.</text>
</comment>
<evidence type="ECO:0000313" key="4">
    <source>
        <dbReference type="Proteomes" id="UP000228596"/>
    </source>
</evidence>
<proteinExistence type="inferred from homology"/>
<organism evidence="3 4">
    <name type="scientific">Candidatus Berkelbacteria bacterium CG10_big_fil_rev_8_21_14_0_10_41_12</name>
    <dbReference type="NCBI Taxonomy" id="1974513"/>
    <lineage>
        <taxon>Bacteria</taxon>
        <taxon>Candidatus Berkelbacteria</taxon>
    </lineage>
</organism>
<protein>
    <recommendedName>
        <fullName evidence="2">Antitoxin</fullName>
    </recommendedName>
</protein>
<dbReference type="Pfam" id="PF02604">
    <property type="entry name" value="PhdYeFM_antitox"/>
    <property type="match status" value="1"/>
</dbReference>